<evidence type="ECO:0000256" key="4">
    <source>
        <dbReference type="ARBA" id="ARBA00022966"/>
    </source>
</evidence>
<dbReference type="Gene3D" id="2.60.40.1940">
    <property type="match status" value="1"/>
</dbReference>
<dbReference type="GO" id="GO:0005615">
    <property type="term" value="C:extracellular space"/>
    <property type="evidence" value="ECO:0007669"/>
    <property type="project" value="InterPro"/>
</dbReference>
<dbReference type="InterPro" id="IPR011625">
    <property type="entry name" value="A2M_N_BRD"/>
</dbReference>
<dbReference type="OrthoDB" id="6359008at2759"/>
<keyword evidence="4" id="KW-0882">Thioester bond</keyword>
<dbReference type="Proteomes" id="UP000828236">
    <property type="component" value="Unassembled WGS sequence"/>
</dbReference>
<proteinExistence type="predicted"/>
<dbReference type="InterPro" id="IPR013783">
    <property type="entry name" value="Ig-like_fold"/>
</dbReference>
<dbReference type="EMBL" id="SDOV01000005">
    <property type="protein sequence ID" value="KAH7640328.1"/>
    <property type="molecule type" value="Genomic_DNA"/>
</dbReference>
<evidence type="ECO:0000259" key="7">
    <source>
        <dbReference type="SMART" id="SM01360"/>
    </source>
</evidence>
<dbReference type="Pfam" id="PF00207">
    <property type="entry name" value="A2M"/>
    <property type="match status" value="1"/>
</dbReference>
<dbReference type="Gene3D" id="2.60.40.1930">
    <property type="match status" value="3"/>
</dbReference>
<reference evidence="9" key="2">
    <citation type="journal article" date="2021" name="World Allergy Organ. J.">
        <title>Chromosome-level assembly of Dermatophagoides farinae genome and transcriptome reveals two novel allergens Der f 37 and Der f 39.</title>
        <authorList>
            <person name="Chen J."/>
            <person name="Cai Z."/>
            <person name="Fan D."/>
            <person name="Hu J."/>
            <person name="Hou Y."/>
            <person name="He Y."/>
            <person name="Zhang Z."/>
            <person name="Zhao Z."/>
            <person name="Gao P."/>
            <person name="Hu W."/>
            <person name="Sun J."/>
            <person name="Li J."/>
            <person name="Ji K."/>
        </authorList>
    </citation>
    <scope>NUCLEOTIDE SEQUENCE</scope>
    <source>
        <strain evidence="9">JKM2019</strain>
    </source>
</reference>
<feature type="domain" description="Alpha-2-macroglobulin" evidence="7">
    <location>
        <begin position="810"/>
        <end position="900"/>
    </location>
</feature>
<feature type="domain" description="Alpha-macroglobulin receptor-binding" evidence="8">
    <location>
        <begin position="1571"/>
        <end position="1660"/>
    </location>
</feature>
<dbReference type="SUPFAM" id="SSF49410">
    <property type="entry name" value="Alpha-macroglobulin receptor domain"/>
    <property type="match status" value="1"/>
</dbReference>
<dbReference type="Pfam" id="PF17789">
    <property type="entry name" value="MG4"/>
    <property type="match status" value="1"/>
</dbReference>
<reference evidence="9" key="1">
    <citation type="submission" date="2020-06" db="EMBL/GenBank/DDBJ databases">
        <authorList>
            <person name="Ji K."/>
            <person name="Li J."/>
        </authorList>
    </citation>
    <scope>NUCLEOTIDE SEQUENCE</scope>
    <source>
        <strain evidence="9">JKM2019</strain>
        <tissue evidence="9">Whole body</tissue>
    </source>
</reference>
<dbReference type="PANTHER" id="PTHR11412">
    <property type="entry name" value="MACROGLOBULIN / COMPLEMENT"/>
    <property type="match status" value="1"/>
</dbReference>
<dbReference type="Pfam" id="PF01835">
    <property type="entry name" value="MG2"/>
    <property type="match status" value="1"/>
</dbReference>
<protein>
    <submittedName>
        <fullName evidence="9">Complement component 5-like protein</fullName>
    </submittedName>
</protein>
<dbReference type="Gene3D" id="6.20.50.160">
    <property type="match status" value="1"/>
</dbReference>
<name>A0A9D4SG20_DERFA</name>
<evidence type="ECO:0000256" key="2">
    <source>
        <dbReference type="ARBA" id="ARBA00022525"/>
    </source>
</evidence>
<dbReference type="Gene3D" id="2.60.40.690">
    <property type="entry name" value="Alpha-macroglobulin, receptor-binding domain"/>
    <property type="match status" value="2"/>
</dbReference>
<dbReference type="Pfam" id="PF07677">
    <property type="entry name" value="A2M_recep"/>
    <property type="match status" value="1"/>
</dbReference>
<feature type="domain" description="Alpha-2-macroglobulin bait region" evidence="6">
    <location>
        <begin position="488"/>
        <end position="627"/>
    </location>
</feature>
<evidence type="ECO:0000256" key="5">
    <source>
        <dbReference type="ARBA" id="ARBA00023157"/>
    </source>
</evidence>
<dbReference type="SMART" id="SM01359">
    <property type="entry name" value="A2M_N_2"/>
    <property type="match status" value="1"/>
</dbReference>
<dbReference type="Pfam" id="PF07703">
    <property type="entry name" value="A2M_BRD"/>
    <property type="match status" value="1"/>
</dbReference>
<dbReference type="GO" id="GO:0004866">
    <property type="term" value="F:endopeptidase inhibitor activity"/>
    <property type="evidence" value="ECO:0007669"/>
    <property type="project" value="InterPro"/>
</dbReference>
<dbReference type="Pfam" id="PF07678">
    <property type="entry name" value="TED_complement"/>
    <property type="match status" value="1"/>
</dbReference>
<evidence type="ECO:0000313" key="9">
    <source>
        <dbReference type="EMBL" id="KAH7640328.1"/>
    </source>
</evidence>
<keyword evidence="2" id="KW-0964">Secreted</keyword>
<dbReference type="InterPro" id="IPR040839">
    <property type="entry name" value="MG4"/>
</dbReference>
<dbReference type="Gene3D" id="1.50.10.20">
    <property type="match status" value="1"/>
</dbReference>
<dbReference type="Gene3D" id="2.60.40.10">
    <property type="entry name" value="Immunoglobulins"/>
    <property type="match status" value="2"/>
</dbReference>
<evidence type="ECO:0000256" key="1">
    <source>
        <dbReference type="ARBA" id="ARBA00004613"/>
    </source>
</evidence>
<evidence type="ECO:0000259" key="8">
    <source>
        <dbReference type="SMART" id="SM01361"/>
    </source>
</evidence>
<evidence type="ECO:0000259" key="6">
    <source>
        <dbReference type="SMART" id="SM01359"/>
    </source>
</evidence>
<dbReference type="InterPro" id="IPR009048">
    <property type="entry name" value="A-macroglobulin_rcpt-bd"/>
</dbReference>
<dbReference type="InterPro" id="IPR036595">
    <property type="entry name" value="A-macroglobulin_rcpt-bd_sf"/>
</dbReference>
<accession>A0A9D4SG20</accession>
<dbReference type="Gene3D" id="2.60.120.1540">
    <property type="match status" value="1"/>
</dbReference>
<dbReference type="SUPFAM" id="SSF48239">
    <property type="entry name" value="Terpenoid cyclases/Protein prenyltransferases"/>
    <property type="match status" value="1"/>
</dbReference>
<dbReference type="PANTHER" id="PTHR11412:SF136">
    <property type="entry name" value="CD109 ANTIGEN"/>
    <property type="match status" value="1"/>
</dbReference>
<organism evidence="9">
    <name type="scientific">Dermatophagoides farinae</name>
    <name type="common">American house dust mite</name>
    <dbReference type="NCBI Taxonomy" id="6954"/>
    <lineage>
        <taxon>Eukaryota</taxon>
        <taxon>Metazoa</taxon>
        <taxon>Ecdysozoa</taxon>
        <taxon>Arthropoda</taxon>
        <taxon>Chelicerata</taxon>
        <taxon>Arachnida</taxon>
        <taxon>Acari</taxon>
        <taxon>Acariformes</taxon>
        <taxon>Sarcoptiformes</taxon>
        <taxon>Astigmata</taxon>
        <taxon>Psoroptidia</taxon>
        <taxon>Analgoidea</taxon>
        <taxon>Pyroglyphidae</taxon>
        <taxon>Dermatophagoidinae</taxon>
        <taxon>Dermatophagoides</taxon>
    </lineage>
</organism>
<dbReference type="InterPro" id="IPR050473">
    <property type="entry name" value="A2M/Complement_sys"/>
</dbReference>
<dbReference type="InterPro" id="IPR011626">
    <property type="entry name" value="Alpha-macroglobulin_TED"/>
</dbReference>
<dbReference type="InterPro" id="IPR041555">
    <property type="entry name" value="MG3"/>
</dbReference>
<keyword evidence="5" id="KW-1015">Disulfide bond</keyword>
<gene>
    <name evidence="9" type="ORF">HUG17_7795</name>
</gene>
<keyword evidence="3" id="KW-0732">Signal</keyword>
<evidence type="ECO:0000256" key="3">
    <source>
        <dbReference type="ARBA" id="ARBA00022729"/>
    </source>
</evidence>
<comment type="subcellular location">
    <subcellularLocation>
        <location evidence="1">Secreted</location>
    </subcellularLocation>
</comment>
<dbReference type="InterPro" id="IPR001599">
    <property type="entry name" value="Macroglobln_a2"/>
</dbReference>
<sequence length="1852" mass="214528">MNSRTVGIVLFGLCQCFFLIFHVRCQIILAQSQLNLDGHDRFLLLLNSTTTVPFIWVKLSLSFSKNFNHIVHENEIRSEKPIDEWTLPYVYRPQASNKIKSSGPFGFQLRFDSIYMKLVFQQPKHVEVIKEFQIAKNWGLGFFQTDKPIYRHSELVRFRLLRFSETTLTPKNDNCQLTIKNQQNIKMEMANLTCTAPDYFAQYSYKLPTLASNGQWKADVECSEHKFNDRLTFEVRDYVASRFRIDIDTPRVHLCSSPDEPFIIKLKATYTYGKPVNGYAHFKISIKSPFKNRGGFEQKSQVACLDQTSGTLRQSIKLASNFCEYQPLPQRLVIEAIVTDLATNQKDIATSDQTILANFPYLIWTRFTSLVYRPQLANYLAFELTDHDNNPISNVPIQIQMTDSNDHNIRPYVITGDGNDGNHNVIRTDSNGLVIFTFKLDKFVGLLQVRISSQDPKYRQEQQTIKQLSLFPFDYVDQNKEDHRQPVILISNKKQMWYTAGQHYRSSIVHNGPIDVDRIYLIIMRHKSIIQFSRIASSSLAIDIRLTNQMTPSIRLLVLAFTRSTLHHESRLVADFYRILVRQNDCGVKVKLNDNNLEPGQNVTLTFNGHLGDVVALAAIDESIEILASKNISSSSLKRDKSLQSIYRRFIPDFDLTTSKPYYASADSISLIENFGLRILTPLAQSSTARNGRNRRSVQLECNRFDKHPCCQLARSKFRTWMSCDQKVAILKNQLNQAAATNTDCIQAFSACCECSKDEQMFQKFFSPTQTFFPTFYETRTIPISPMALFNDYDDDDQNQAIRRHDFRDSWLFNVWPINQSSQTISMAVPHSITSWIISSVSISNQDGFCVESPNQRLTVYKPFFIQVSMPATIVQFEKTEISATVYNYHNKSLSTIVHFYHVDGLCSDAYRSLDKAHQEVMIRANGSETLIFPIIAIRIGQFRLRIRAKSGNWMDYVEKDLIVLPPGETMEYSHSSYLDPTNRSKRNEPSKRDINEMTEMIDEIYPERQYQKINISFHPGNNDNIVPETIHHRLSLIGRRFEPQLKSPEELSHLIRRRKSCGEQTAFFMAFNLHTLHYLQETGRLNRTLRKRGVRLLKRSLADLISYRKPMDGSFAAFINRESSVWLTAFVANLLCQSEQFLGGEFDANLLSKSLNWIMRQQSISGSWSESTHIHHRHADGGSNSDDDTLTAFILISLHKCDSFMKMNNFSDTIQTNWSIDYAKANREGSQYLLDKISRTDHSYKIAIILYSLLLSPPSLSSPNIDGNQWMKRLLLHPDRHQDGKLNHMYYDAGPLSVETSAYALLALGCLSEGYIEERHMLANWLSARPLYGPVEKTQDTLLTLIALSDYYRSLWFLLSFENENSIYYQLQANISFGHRSSGHRERRSIQFRSDSIDRLHTIDMDGQYVDHIEIETMGNGVGRFELLTIYNVYDPTRVESECHYELNVQLFEYDIYHHHEKKDESDFTDSSFFSDELQQSLQIEQLPKSLQHMQFEKMKNICQSKLPPKTIKNDHDGKSGARIKKWQCEQNFQNSPLPTILGPIENPIIKIIRVCTVRRHSDSHVIINDKMAILELSILSGYRVIEEDLATLINGSTTIHWYEVAGSKVTFYLRQVPETYRLCLCFRIYQQNPVEYIQSALVKIYNYGQQGSDCQQMYTDTNIKRFLNYTCNDNYCQCLIENRCTRFDLFQRIEHEYYENSLRGFEMFKTIACTYRFVLKATVRFQHSLNTSNGNTSLTLTIVDDSLQIIRKPDGYKPELLSGLLLRFEDPCHHLSIDSRILQLANWPTLIRFKAWIMFNEIIFIQSSSPSSLVRMDGQTLWHMIDIDEYWRMSDDLIAMLDNEGQLQCH</sequence>
<comment type="caution">
    <text evidence="9">The sequence shown here is derived from an EMBL/GenBank/DDBJ whole genome shotgun (WGS) entry which is preliminary data.</text>
</comment>
<dbReference type="SMART" id="SM01361">
    <property type="entry name" value="A2M_recep"/>
    <property type="match status" value="1"/>
</dbReference>
<dbReference type="SMART" id="SM01360">
    <property type="entry name" value="A2M"/>
    <property type="match status" value="1"/>
</dbReference>
<dbReference type="Gene3D" id="2.20.130.20">
    <property type="match status" value="1"/>
</dbReference>
<dbReference type="InterPro" id="IPR002890">
    <property type="entry name" value="MG2"/>
</dbReference>
<dbReference type="InterPro" id="IPR008930">
    <property type="entry name" value="Terpenoid_cyclase/PrenylTrfase"/>
</dbReference>
<dbReference type="Pfam" id="PF17791">
    <property type="entry name" value="MG3"/>
    <property type="match status" value="1"/>
</dbReference>